<protein>
    <submittedName>
        <fullName evidence="1">Uncharacterized protein</fullName>
    </submittedName>
</protein>
<comment type="caution">
    <text evidence="1">The sequence shown here is derived from an EMBL/GenBank/DDBJ whole genome shotgun (WGS) entry which is preliminary data.</text>
</comment>
<dbReference type="GeneID" id="42052622"/>
<organism evidence="1 2">
    <name type="scientific">Fusarium proliferatum (strain ET1)</name>
    <name type="common">Orchid endophyte fungus</name>
    <dbReference type="NCBI Taxonomy" id="1227346"/>
    <lineage>
        <taxon>Eukaryota</taxon>
        <taxon>Fungi</taxon>
        <taxon>Dikarya</taxon>
        <taxon>Ascomycota</taxon>
        <taxon>Pezizomycotina</taxon>
        <taxon>Sordariomycetes</taxon>
        <taxon>Hypocreomycetidae</taxon>
        <taxon>Hypocreales</taxon>
        <taxon>Nectriaceae</taxon>
        <taxon>Fusarium</taxon>
        <taxon>Fusarium fujikuroi species complex</taxon>
    </lineage>
</organism>
<evidence type="ECO:0000313" key="1">
    <source>
        <dbReference type="EMBL" id="CZR43340.1"/>
    </source>
</evidence>
<dbReference type="RefSeq" id="XP_031083931.1">
    <property type="nucleotide sequence ID" value="XM_031234167.1"/>
</dbReference>
<dbReference type="Proteomes" id="UP000183971">
    <property type="component" value="Unassembled WGS sequence"/>
</dbReference>
<keyword evidence="2" id="KW-1185">Reference proteome</keyword>
<accession>A0A1L7VTX1</accession>
<dbReference type="EMBL" id="FJOF01000007">
    <property type="protein sequence ID" value="CZR43340.1"/>
    <property type="molecule type" value="Genomic_DNA"/>
</dbReference>
<evidence type="ECO:0000313" key="2">
    <source>
        <dbReference type="Proteomes" id="UP000183971"/>
    </source>
</evidence>
<reference evidence="2" key="1">
    <citation type="journal article" date="2016" name="Genome Biol. Evol.">
        <title>Comparative 'omics' of the Fusarium fujikuroi species complex highlights differences in genetic potential and metabolite synthesis.</title>
        <authorList>
            <person name="Niehaus E.-M."/>
            <person name="Muensterkoetter M."/>
            <person name="Proctor R.H."/>
            <person name="Brown D.W."/>
            <person name="Sharon A."/>
            <person name="Idan Y."/>
            <person name="Oren-Young L."/>
            <person name="Sieber C.M."/>
            <person name="Novak O."/>
            <person name="Pencik A."/>
            <person name="Tarkowska D."/>
            <person name="Hromadova K."/>
            <person name="Freeman S."/>
            <person name="Maymon M."/>
            <person name="Elazar M."/>
            <person name="Youssef S.A."/>
            <person name="El-Shabrawy E.S.M."/>
            <person name="Shalaby A.B.A."/>
            <person name="Houterman P."/>
            <person name="Brock N.L."/>
            <person name="Burkhardt I."/>
            <person name="Tsavkelova E.A."/>
            <person name="Dickschat J.S."/>
            <person name="Galuszka P."/>
            <person name="Gueldener U."/>
            <person name="Tudzynski B."/>
        </authorList>
    </citation>
    <scope>NUCLEOTIDE SEQUENCE [LARGE SCALE GENOMIC DNA]</scope>
    <source>
        <strain evidence="2">ET1</strain>
    </source>
</reference>
<sequence>MALVNGHGLLILTQTNQVVFVCKEEANEKQIVPAVVVRSRLSFYFALARRVFCYCGLFESTSSRVQSNNTILPPRVQYPSCGCVETQEPFLRAERGYSNWGLVTQNIRSKGQRLVVAGPVSKWLPSRVAPGAGPRNSTRSWPVHVPSQASELAIDSDSTGRRRSLIFRESRLSVTECFCELIEPRCLLRWDSCRNGIYQQHQSSCGYLIQETDMYSNIQSPGSSIPHWAPLSASAQGYSRPLKPSQATSPLRPPLWPRNFSVLSSQGGSHGTGSWHGMAPVGLKIASNMAWNSGGMA</sequence>
<dbReference type="AlphaFoldDB" id="A0A1L7VTX1"/>
<gene>
    <name evidence="1" type="ORF">FPRO_07743</name>
</gene>
<dbReference type="VEuPathDB" id="FungiDB:FPRO_07743"/>
<name>A0A1L7VTX1_FUSPR</name>
<proteinExistence type="predicted"/>